<evidence type="ECO:0000313" key="1">
    <source>
        <dbReference type="EMBL" id="KAF9049441.1"/>
    </source>
</evidence>
<dbReference type="AlphaFoldDB" id="A0A9P5P3U5"/>
<comment type="caution">
    <text evidence="1">The sequence shown here is derived from an EMBL/GenBank/DDBJ whole genome shotgun (WGS) entry which is preliminary data.</text>
</comment>
<reference evidence="1" key="1">
    <citation type="submission" date="2020-11" db="EMBL/GenBank/DDBJ databases">
        <authorList>
            <consortium name="DOE Joint Genome Institute"/>
            <person name="Ahrendt S."/>
            <person name="Riley R."/>
            <person name="Andreopoulos W."/>
            <person name="Labutti K."/>
            <person name="Pangilinan J."/>
            <person name="Ruiz-Duenas F.J."/>
            <person name="Barrasa J.M."/>
            <person name="Sanchez-Garcia M."/>
            <person name="Camarero S."/>
            <person name="Miyauchi S."/>
            <person name="Serrano A."/>
            <person name="Linde D."/>
            <person name="Babiker R."/>
            <person name="Drula E."/>
            <person name="Ayuso-Fernandez I."/>
            <person name="Pacheco R."/>
            <person name="Padilla G."/>
            <person name="Ferreira P."/>
            <person name="Barriuso J."/>
            <person name="Kellner H."/>
            <person name="Castanera R."/>
            <person name="Alfaro M."/>
            <person name="Ramirez L."/>
            <person name="Pisabarro A.G."/>
            <person name="Kuo A."/>
            <person name="Tritt A."/>
            <person name="Lipzen A."/>
            <person name="He G."/>
            <person name="Yan M."/>
            <person name="Ng V."/>
            <person name="Cullen D."/>
            <person name="Martin F."/>
            <person name="Rosso M.-N."/>
            <person name="Henrissat B."/>
            <person name="Hibbett D."/>
            <person name="Martinez A.T."/>
            <person name="Grigoriev I.V."/>
        </authorList>
    </citation>
    <scope>NUCLEOTIDE SEQUENCE</scope>
    <source>
        <strain evidence="1">AH 40177</strain>
    </source>
</reference>
<accession>A0A9P5P3U5</accession>
<proteinExistence type="predicted"/>
<evidence type="ECO:0008006" key="3">
    <source>
        <dbReference type="Google" id="ProtNLM"/>
    </source>
</evidence>
<evidence type="ECO:0000313" key="2">
    <source>
        <dbReference type="Proteomes" id="UP000772434"/>
    </source>
</evidence>
<keyword evidence="2" id="KW-1185">Reference proteome</keyword>
<organism evidence="1 2">
    <name type="scientific">Rhodocollybia butyracea</name>
    <dbReference type="NCBI Taxonomy" id="206335"/>
    <lineage>
        <taxon>Eukaryota</taxon>
        <taxon>Fungi</taxon>
        <taxon>Dikarya</taxon>
        <taxon>Basidiomycota</taxon>
        <taxon>Agaricomycotina</taxon>
        <taxon>Agaricomycetes</taxon>
        <taxon>Agaricomycetidae</taxon>
        <taxon>Agaricales</taxon>
        <taxon>Marasmiineae</taxon>
        <taxon>Omphalotaceae</taxon>
        <taxon>Rhodocollybia</taxon>
    </lineage>
</organism>
<gene>
    <name evidence="1" type="ORF">BDP27DRAFT_1434112</name>
</gene>
<sequence length="106" mass="11830">MEHHDVSPGNSIIVRSTDGTATGYLIDGTPSTRRVYERTGIHSGSSMHGTHLFVAQPPVRTVGDDLESFTLIFLWLVAMQLNSFRLPTPIETPQTRPDPWIQLPVY</sequence>
<dbReference type="EMBL" id="JADNRY010000473">
    <property type="protein sequence ID" value="KAF9049441.1"/>
    <property type="molecule type" value="Genomic_DNA"/>
</dbReference>
<dbReference type="Proteomes" id="UP000772434">
    <property type="component" value="Unassembled WGS sequence"/>
</dbReference>
<name>A0A9P5P3U5_9AGAR</name>
<protein>
    <recommendedName>
        <fullName evidence="3">Protein kinase domain-containing protein</fullName>
    </recommendedName>
</protein>